<feature type="transmembrane region" description="Helical" evidence="7">
    <location>
        <begin position="154"/>
        <end position="176"/>
    </location>
</feature>
<evidence type="ECO:0000259" key="8">
    <source>
        <dbReference type="Pfam" id="PF01061"/>
    </source>
</evidence>
<feature type="region of interest" description="Disordered" evidence="6">
    <location>
        <begin position="187"/>
        <end position="214"/>
    </location>
</feature>
<keyword evidence="3 7" id="KW-0812">Transmembrane</keyword>
<keyword evidence="4 7" id="KW-1133">Transmembrane helix</keyword>
<protein>
    <recommendedName>
        <fullName evidence="8">ABC-2 type transporter transmembrane domain-containing protein</fullName>
    </recommendedName>
</protein>
<evidence type="ECO:0000256" key="4">
    <source>
        <dbReference type="ARBA" id="ARBA00022989"/>
    </source>
</evidence>
<evidence type="ECO:0000256" key="1">
    <source>
        <dbReference type="ARBA" id="ARBA00004141"/>
    </source>
</evidence>
<feature type="transmembrane region" description="Helical" evidence="7">
    <location>
        <begin position="77"/>
        <end position="96"/>
    </location>
</feature>
<comment type="subcellular location">
    <subcellularLocation>
        <location evidence="1">Membrane</location>
        <topology evidence="1">Multi-pass membrane protein</topology>
    </subcellularLocation>
</comment>
<feature type="compositionally biased region" description="Low complexity" evidence="6">
    <location>
        <begin position="200"/>
        <end position="214"/>
    </location>
</feature>
<proteinExistence type="predicted"/>
<dbReference type="InterPro" id="IPR013525">
    <property type="entry name" value="ABC2_TM"/>
</dbReference>
<evidence type="ECO:0000256" key="7">
    <source>
        <dbReference type="SAM" id="Phobius"/>
    </source>
</evidence>
<dbReference type="AlphaFoldDB" id="A0A7S4DRX4"/>
<feature type="transmembrane region" description="Helical" evidence="7">
    <location>
        <begin position="12"/>
        <end position="36"/>
    </location>
</feature>
<dbReference type="PANTHER" id="PTHR19241">
    <property type="entry name" value="ATP-BINDING CASSETTE TRANSPORTER"/>
    <property type="match status" value="1"/>
</dbReference>
<feature type="transmembrane region" description="Helical" evidence="7">
    <location>
        <begin position="48"/>
        <end position="70"/>
    </location>
</feature>
<accession>A0A7S4DRX4</accession>
<keyword evidence="5 7" id="KW-0472">Membrane</keyword>
<evidence type="ECO:0000256" key="6">
    <source>
        <dbReference type="SAM" id="MobiDB-lite"/>
    </source>
</evidence>
<gene>
    <name evidence="9" type="ORF">LGLO00237_LOCUS17688</name>
</gene>
<name>A0A7S4DRX4_9EUKA</name>
<evidence type="ECO:0000256" key="3">
    <source>
        <dbReference type="ARBA" id="ARBA00022692"/>
    </source>
</evidence>
<dbReference type="GO" id="GO:0016020">
    <property type="term" value="C:membrane"/>
    <property type="evidence" value="ECO:0007669"/>
    <property type="project" value="UniProtKB-SubCell"/>
</dbReference>
<sequence length="243" mass="26850">MSWRRYTMSAYYIAMSVVVLLVETVLILLFSITTYYLIGFRSGAENFFLHYLVLWLFMLICETFGLIFSALCPSTTVAIIAATGPVIILMSLSGFLTTSTPVYYEWTTWINFFHYTLVSLIDIEMRGQEFTRQDGSTVMGEDLVRDNLKNGLSLATNIAILIAYLMFFRIIGYLLVLPYRNAASQDDADDVDKASEETNSRATNSRATSSSAGDVAGGSVVALTGPNRGATSLAVMEEGKTAY</sequence>
<dbReference type="GO" id="GO:0140359">
    <property type="term" value="F:ABC-type transporter activity"/>
    <property type="evidence" value="ECO:0007669"/>
    <property type="project" value="InterPro"/>
</dbReference>
<dbReference type="EMBL" id="HBIV01024656">
    <property type="protein sequence ID" value="CAE0666081.1"/>
    <property type="molecule type" value="Transcribed_RNA"/>
</dbReference>
<reference evidence="9" key="1">
    <citation type="submission" date="2021-01" db="EMBL/GenBank/DDBJ databases">
        <authorList>
            <person name="Corre E."/>
            <person name="Pelletier E."/>
            <person name="Niang G."/>
            <person name="Scheremetjew M."/>
            <person name="Finn R."/>
            <person name="Kale V."/>
            <person name="Holt S."/>
            <person name="Cochrane G."/>
            <person name="Meng A."/>
            <person name="Brown T."/>
            <person name="Cohen L."/>
        </authorList>
    </citation>
    <scope>NUCLEOTIDE SEQUENCE</scope>
    <source>
        <strain evidence="9">CCCM811</strain>
    </source>
</reference>
<feature type="domain" description="ABC-2 type transporter transmembrane" evidence="8">
    <location>
        <begin position="4"/>
        <end position="124"/>
    </location>
</feature>
<evidence type="ECO:0000256" key="5">
    <source>
        <dbReference type="ARBA" id="ARBA00023136"/>
    </source>
</evidence>
<keyword evidence="2" id="KW-0813">Transport</keyword>
<evidence type="ECO:0000313" key="9">
    <source>
        <dbReference type="EMBL" id="CAE0666081.1"/>
    </source>
</evidence>
<evidence type="ECO:0000256" key="2">
    <source>
        <dbReference type="ARBA" id="ARBA00022448"/>
    </source>
</evidence>
<dbReference type="Pfam" id="PF01061">
    <property type="entry name" value="ABC2_membrane"/>
    <property type="match status" value="1"/>
</dbReference>
<organism evidence="9">
    <name type="scientific">Lotharella globosa</name>
    <dbReference type="NCBI Taxonomy" id="91324"/>
    <lineage>
        <taxon>Eukaryota</taxon>
        <taxon>Sar</taxon>
        <taxon>Rhizaria</taxon>
        <taxon>Cercozoa</taxon>
        <taxon>Chlorarachniophyceae</taxon>
        <taxon>Lotharella</taxon>
    </lineage>
</organism>